<reference evidence="1 2" key="1">
    <citation type="submission" date="2020-08" db="EMBL/GenBank/DDBJ databases">
        <title>Sequencing the genomes of 1000 actinobacteria strains.</title>
        <authorList>
            <person name="Klenk H.-P."/>
        </authorList>
    </citation>
    <scope>NUCLEOTIDE SEQUENCE [LARGE SCALE GENOMIC DNA]</scope>
    <source>
        <strain evidence="1 2">DSM 44598</strain>
    </source>
</reference>
<gene>
    <name evidence="1" type="ORF">HNR07_000016</name>
</gene>
<name>A0A840VWZ5_9ACTN</name>
<dbReference type="Proteomes" id="UP000579647">
    <property type="component" value="Unassembled WGS sequence"/>
</dbReference>
<comment type="caution">
    <text evidence="1">The sequence shown here is derived from an EMBL/GenBank/DDBJ whole genome shotgun (WGS) entry which is preliminary data.</text>
</comment>
<dbReference type="EMBL" id="JACHDO010000001">
    <property type="protein sequence ID" value="MBB5488879.1"/>
    <property type="molecule type" value="Genomic_DNA"/>
</dbReference>
<sequence>MFAYFAERGTRWIMISAPSTILRPSDIEPYLLT</sequence>
<organism evidence="1 2">
    <name type="scientific">Nocardiopsis metallicus</name>
    <dbReference type="NCBI Taxonomy" id="179819"/>
    <lineage>
        <taxon>Bacteria</taxon>
        <taxon>Bacillati</taxon>
        <taxon>Actinomycetota</taxon>
        <taxon>Actinomycetes</taxon>
        <taxon>Streptosporangiales</taxon>
        <taxon>Nocardiopsidaceae</taxon>
        <taxon>Nocardiopsis</taxon>
    </lineage>
</organism>
<accession>A0A840VWZ5</accession>
<evidence type="ECO:0000313" key="1">
    <source>
        <dbReference type="EMBL" id="MBB5488879.1"/>
    </source>
</evidence>
<evidence type="ECO:0000313" key="2">
    <source>
        <dbReference type="Proteomes" id="UP000579647"/>
    </source>
</evidence>
<proteinExistence type="predicted"/>
<keyword evidence="2" id="KW-1185">Reference proteome</keyword>
<protein>
    <submittedName>
        <fullName evidence="1">Uncharacterized protein</fullName>
    </submittedName>
</protein>
<dbReference type="AlphaFoldDB" id="A0A840VWZ5"/>